<dbReference type="Pfam" id="PF03725">
    <property type="entry name" value="RNase_PH_C"/>
    <property type="match status" value="1"/>
</dbReference>
<dbReference type="InParanoid" id="A8PVV1"/>
<dbReference type="PANTHER" id="PTHR11953">
    <property type="entry name" value="EXOSOME COMPLEX COMPONENT"/>
    <property type="match status" value="1"/>
</dbReference>
<comment type="caution">
    <text evidence="4">The sequence shown here is derived from an EMBL/GenBank/DDBJ whole genome shotgun (WGS) entry which is preliminary data.</text>
</comment>
<dbReference type="GO" id="GO:0071028">
    <property type="term" value="P:nuclear mRNA surveillance"/>
    <property type="evidence" value="ECO:0007669"/>
    <property type="project" value="TreeGrafter"/>
</dbReference>
<dbReference type="InterPro" id="IPR001247">
    <property type="entry name" value="ExoRNase_PH_dom1"/>
</dbReference>
<dbReference type="SUPFAM" id="SSF54211">
    <property type="entry name" value="Ribosomal protein S5 domain 2-like"/>
    <property type="match status" value="1"/>
</dbReference>
<dbReference type="OrthoDB" id="437922at2759"/>
<dbReference type="GO" id="GO:0000177">
    <property type="term" value="C:cytoplasmic exosome (RNase complex)"/>
    <property type="evidence" value="ECO:0007669"/>
    <property type="project" value="TreeGrafter"/>
</dbReference>
<dbReference type="GO" id="GO:0071051">
    <property type="term" value="P:poly(A)-dependent snoRNA 3'-end processing"/>
    <property type="evidence" value="ECO:0007669"/>
    <property type="project" value="TreeGrafter"/>
</dbReference>
<dbReference type="InterPro" id="IPR050080">
    <property type="entry name" value="RNase_PH"/>
</dbReference>
<dbReference type="Proteomes" id="UP000008837">
    <property type="component" value="Unassembled WGS sequence"/>
</dbReference>
<evidence type="ECO:0000259" key="2">
    <source>
        <dbReference type="Pfam" id="PF01138"/>
    </source>
</evidence>
<organism evidence="4 5">
    <name type="scientific">Malassezia globosa (strain ATCC MYA-4612 / CBS 7966)</name>
    <name type="common">Dandruff-associated fungus</name>
    <dbReference type="NCBI Taxonomy" id="425265"/>
    <lineage>
        <taxon>Eukaryota</taxon>
        <taxon>Fungi</taxon>
        <taxon>Dikarya</taxon>
        <taxon>Basidiomycota</taxon>
        <taxon>Ustilaginomycotina</taxon>
        <taxon>Malasseziomycetes</taxon>
        <taxon>Malasseziales</taxon>
        <taxon>Malasseziaceae</taxon>
        <taxon>Malassezia</taxon>
    </lineage>
</organism>
<dbReference type="GO" id="GO:0016075">
    <property type="term" value="P:rRNA catabolic process"/>
    <property type="evidence" value="ECO:0007669"/>
    <property type="project" value="TreeGrafter"/>
</dbReference>
<dbReference type="GeneID" id="5855999"/>
<evidence type="ECO:0000256" key="1">
    <source>
        <dbReference type="ARBA" id="ARBA00006678"/>
    </source>
</evidence>
<dbReference type="GO" id="GO:0005730">
    <property type="term" value="C:nucleolus"/>
    <property type="evidence" value="ECO:0007669"/>
    <property type="project" value="TreeGrafter"/>
</dbReference>
<dbReference type="RefSeq" id="XP_001731694.1">
    <property type="nucleotide sequence ID" value="XM_001731642.1"/>
</dbReference>
<comment type="similarity">
    <text evidence="1">Belongs to the RNase PH family.</text>
</comment>
<dbReference type="Pfam" id="PF01138">
    <property type="entry name" value="RNase_PH"/>
    <property type="match status" value="1"/>
</dbReference>
<gene>
    <name evidence="4" type="ORF">MGL_0962</name>
</gene>
<dbReference type="PANTHER" id="PTHR11953:SF0">
    <property type="entry name" value="EXOSOME COMPLEX COMPONENT RRP41"/>
    <property type="match status" value="1"/>
</dbReference>
<proteinExistence type="inferred from homology"/>
<dbReference type="GO" id="GO:0003723">
    <property type="term" value="F:RNA binding"/>
    <property type="evidence" value="ECO:0007669"/>
    <property type="project" value="TreeGrafter"/>
</dbReference>
<dbReference type="FunCoup" id="A8PVV1">
    <property type="interactions" value="315"/>
</dbReference>
<feature type="domain" description="Exoribonuclease phosphorolytic" evidence="3">
    <location>
        <begin position="89"/>
        <end position="148"/>
    </location>
</feature>
<evidence type="ECO:0000259" key="3">
    <source>
        <dbReference type="Pfam" id="PF03725"/>
    </source>
</evidence>
<dbReference type="VEuPathDB" id="FungiDB:MGL_0962"/>
<sequence length="182" mass="19913">MSDDIVHVVIGTWCSLALIVYDKLTSDRQLVEWANAVRSTLEPVIHTHLYPRSQVDIVLYVEQQDGGVLPAMINACTLALMDAGIPMSDYVTAMTCGLHGSTAMLDLNLTEQSDLPFVTVAILPRTGTVPLIQLDTRMHMDRFAAMVHVCVDAARVLRDELDSAVRGRTEQLAEAIKGPSVP</sequence>
<dbReference type="OMA" id="PAMINAC"/>
<accession>A8PVV1</accession>
<dbReference type="InterPro" id="IPR020568">
    <property type="entry name" value="Ribosomal_Su5_D2-typ_SF"/>
</dbReference>
<dbReference type="InterPro" id="IPR027408">
    <property type="entry name" value="PNPase/RNase_PH_dom_sf"/>
</dbReference>
<name>A8PVV1_MALGO</name>
<protein>
    <submittedName>
        <fullName evidence="4">Uncharacterized protein</fullName>
    </submittedName>
</protein>
<dbReference type="STRING" id="425265.A8PVV1"/>
<dbReference type="GO" id="GO:0034475">
    <property type="term" value="P:U4 snRNA 3'-end processing"/>
    <property type="evidence" value="ECO:0007669"/>
    <property type="project" value="TreeGrafter"/>
</dbReference>
<dbReference type="Gene3D" id="3.30.230.70">
    <property type="entry name" value="GHMP Kinase, N-terminal domain"/>
    <property type="match status" value="1"/>
</dbReference>
<evidence type="ECO:0000313" key="4">
    <source>
        <dbReference type="EMBL" id="EDP44480.1"/>
    </source>
</evidence>
<dbReference type="EMBL" id="AAYY01000003">
    <property type="protein sequence ID" value="EDP44480.1"/>
    <property type="molecule type" value="Genomic_DNA"/>
</dbReference>
<evidence type="ECO:0000313" key="5">
    <source>
        <dbReference type="Proteomes" id="UP000008837"/>
    </source>
</evidence>
<reference evidence="4 5" key="1">
    <citation type="journal article" date="2007" name="Proc. Natl. Acad. Sci. U.S.A.">
        <title>Dandruff-associated Malassezia genomes reveal convergent and divergent virulence traits shared with plant and human fungal pathogens.</title>
        <authorList>
            <person name="Xu J."/>
            <person name="Saunders C.W."/>
            <person name="Hu P."/>
            <person name="Grant R.A."/>
            <person name="Boekhout T."/>
            <person name="Kuramae E.E."/>
            <person name="Kronstad J.W."/>
            <person name="Deangelis Y.M."/>
            <person name="Reeder N.L."/>
            <person name="Johnstone K.R."/>
            <person name="Leland M."/>
            <person name="Fieno A.M."/>
            <person name="Begley W.M."/>
            <person name="Sun Y."/>
            <person name="Lacey M.P."/>
            <person name="Chaudhary T."/>
            <person name="Keough T."/>
            <person name="Chu L."/>
            <person name="Sears R."/>
            <person name="Yuan B."/>
            <person name="Dawson T.L.Jr."/>
        </authorList>
    </citation>
    <scope>NUCLEOTIDE SEQUENCE [LARGE SCALE GENOMIC DNA]</scope>
    <source>
        <strain evidence="5">ATCC MYA-4612 / CBS 7966</strain>
    </source>
</reference>
<dbReference type="GO" id="GO:0000176">
    <property type="term" value="C:nuclear exosome (RNase complex)"/>
    <property type="evidence" value="ECO:0007669"/>
    <property type="project" value="UniProtKB-ARBA"/>
</dbReference>
<dbReference type="InterPro" id="IPR015847">
    <property type="entry name" value="ExoRNase_PH_dom2"/>
</dbReference>
<dbReference type="SUPFAM" id="SSF55666">
    <property type="entry name" value="Ribonuclease PH domain 2-like"/>
    <property type="match status" value="1"/>
</dbReference>
<keyword evidence="5" id="KW-1185">Reference proteome</keyword>
<dbReference type="KEGG" id="mgl:MGL_0962"/>
<dbReference type="AlphaFoldDB" id="A8PVV1"/>
<feature type="domain" description="Exoribonuclease phosphorolytic" evidence="2">
    <location>
        <begin position="26"/>
        <end position="86"/>
    </location>
</feature>
<dbReference type="InterPro" id="IPR036345">
    <property type="entry name" value="ExoRNase_PH_dom2_sf"/>
</dbReference>